<feature type="compositionally biased region" description="Basic residues" evidence="2">
    <location>
        <begin position="176"/>
        <end position="187"/>
    </location>
</feature>
<feature type="repeat" description="TPR" evidence="1">
    <location>
        <begin position="235"/>
        <end position="268"/>
    </location>
</feature>
<dbReference type="Pfam" id="PF13181">
    <property type="entry name" value="TPR_8"/>
    <property type="match status" value="1"/>
</dbReference>
<name>A0A250WUN8_9CHLO</name>
<feature type="compositionally biased region" description="Low complexity" evidence="2">
    <location>
        <begin position="1024"/>
        <end position="1037"/>
    </location>
</feature>
<keyword evidence="4" id="KW-1185">Reference proteome</keyword>
<dbReference type="PANTHER" id="PTHR23082">
    <property type="entry name" value="TRANSCRIPTION INITIATION FACTOR IIIC TFIIIC , POLYPEPTIDE 3-RELATED"/>
    <property type="match status" value="1"/>
</dbReference>
<organism evidence="3 4">
    <name type="scientific">Chlamydomonas eustigma</name>
    <dbReference type="NCBI Taxonomy" id="1157962"/>
    <lineage>
        <taxon>Eukaryota</taxon>
        <taxon>Viridiplantae</taxon>
        <taxon>Chlorophyta</taxon>
        <taxon>core chlorophytes</taxon>
        <taxon>Chlorophyceae</taxon>
        <taxon>CS clade</taxon>
        <taxon>Chlamydomonadales</taxon>
        <taxon>Chlamydomonadaceae</taxon>
        <taxon>Chlamydomonas</taxon>
    </lineage>
</organism>
<evidence type="ECO:0000256" key="2">
    <source>
        <dbReference type="SAM" id="MobiDB-lite"/>
    </source>
</evidence>
<keyword evidence="1" id="KW-0802">TPR repeat</keyword>
<dbReference type="EMBL" id="BEGY01000008">
    <property type="protein sequence ID" value="GAX74553.1"/>
    <property type="molecule type" value="Genomic_DNA"/>
</dbReference>
<dbReference type="OrthoDB" id="9991317at2759"/>
<proteinExistence type="predicted"/>
<feature type="region of interest" description="Disordered" evidence="2">
    <location>
        <begin position="171"/>
        <end position="196"/>
    </location>
</feature>
<comment type="caution">
    <text evidence="3">The sequence shown here is derived from an EMBL/GenBank/DDBJ whole genome shotgun (WGS) entry which is preliminary data.</text>
</comment>
<dbReference type="GO" id="GO:0006383">
    <property type="term" value="P:transcription by RNA polymerase III"/>
    <property type="evidence" value="ECO:0007669"/>
    <property type="project" value="InterPro"/>
</dbReference>
<feature type="region of interest" description="Disordered" evidence="2">
    <location>
        <begin position="60"/>
        <end position="148"/>
    </location>
</feature>
<dbReference type="SMART" id="SM00028">
    <property type="entry name" value="TPR"/>
    <property type="match status" value="7"/>
</dbReference>
<feature type="region of interest" description="Disordered" evidence="2">
    <location>
        <begin position="1"/>
        <end position="48"/>
    </location>
</feature>
<feature type="compositionally biased region" description="Acidic residues" evidence="2">
    <location>
        <begin position="14"/>
        <end position="23"/>
    </location>
</feature>
<dbReference type="PANTHER" id="PTHR23082:SF0">
    <property type="entry name" value="GENERAL TRANSCRIPTION FACTOR 3C POLYPEPTIDE 3"/>
    <property type="match status" value="1"/>
</dbReference>
<feature type="region of interest" description="Disordered" evidence="2">
    <location>
        <begin position="1017"/>
        <end position="1042"/>
    </location>
</feature>
<evidence type="ECO:0000256" key="1">
    <source>
        <dbReference type="PROSITE-ProRule" id="PRU00339"/>
    </source>
</evidence>
<sequence>MDEDTLPDLAGSEYSEEEYDEAVPSESGYTTGFTTGDEDDDEPGDIFDTYMDPLQLLQQMEQGTGDVDVEEQEVQGSHPGLQPYQIFRTHRALMRRRRKGGSEPVWEDDIDGDKGGGSSKATYKKSGSKKDSQTSIQTSAEGKVASSGTAAAFGADLEDILKDPLAAKLGFAPERRTRRRRRKRKAKAGVGSNKRQLPEHVSKMLGEANLMYATRRYKEAIEVLMEVIKECPNHADPFHTLGLVHEADGDIRRSLDFYMIAAHLTPKDTILWKRLASLSTELGFYRQAIYCLTKAINRSKQDLDARWDRAILYAEVNEMTKAISHFKQIGELRRGDVEVPKMVARLHHRMGQPHKAMEVLEKHMQDYPDSTDLTHINILAELYMEAGHFGQTYTLIQRAEQLLLQSSASCGDADTPLVASLPLDLSVKAGLCLSHLGRPEDAESYLQSLLNEPADQFSDLHLDVGNAFIAMGQHEQALLFLKRLEEVPDYLEPALWERLLLCYRALHRPEAALDMYLRKASLLSSDDPRYLEVCLSLAELYAETGQNLEAKAMLYHIEGLHQGPSRQDALGQQEVDMMEYHIQIGHTIGSGAASAMTGMPEVEHALPSSAAGLGNAALSTVQAESGLPNQRVSDVDQFLRQSQLSLKLGERSTFVASLLPVMTESLSLLESDIMALKDPSLPPEVLKAVVRRQFLLSKGGRKGEGAQETESVFKGAFRRERRSIKTLEADRKAEEYLSSLSAKSSTAPWSTSLTRALMSQEEYLMVFIQLNQALIEGGQGQEAATLLSKAHDLCGQQNKLFPRSFRDRLVILLVDAMSSTGQYGPAMALLRGLCVRWPASVAAWSRYCRVSAKAGTVRSWAVHVSTMRRRCPSSLPVMMMQGHVHSMYRMYTEALMEYFHAYRYWAQEPLLSLCIAIAYLNLATTKKVPDRNRAVLNGFAFMQEYIALRAGERHVLKSDSGNAQQAIVDHDSMGSSRQQEAFYNMGRAAHQLGLSHVALQYYQKALEIIVKDEPSLAQQHTNRSNIDSSSTFSSQDSKMASDGSLGSKVCLKYETAHNLAMIYLNSGSTELAREMYRNHVVI</sequence>
<feature type="repeat" description="TPR" evidence="1">
    <location>
        <begin position="979"/>
        <end position="1012"/>
    </location>
</feature>
<evidence type="ECO:0000313" key="3">
    <source>
        <dbReference type="EMBL" id="GAX74553.1"/>
    </source>
</evidence>
<dbReference type="Proteomes" id="UP000232323">
    <property type="component" value="Unassembled WGS sequence"/>
</dbReference>
<dbReference type="PROSITE" id="PS50005">
    <property type="entry name" value="TPR"/>
    <property type="match status" value="2"/>
</dbReference>
<evidence type="ECO:0000313" key="4">
    <source>
        <dbReference type="Proteomes" id="UP000232323"/>
    </source>
</evidence>
<feature type="compositionally biased region" description="Acidic residues" evidence="2">
    <location>
        <begin position="36"/>
        <end position="45"/>
    </location>
</feature>
<dbReference type="InterPro" id="IPR019734">
    <property type="entry name" value="TPR_rpt"/>
</dbReference>
<dbReference type="InterPro" id="IPR011990">
    <property type="entry name" value="TPR-like_helical_dom_sf"/>
</dbReference>
<protein>
    <submittedName>
        <fullName evidence="3">Uncharacterized protein</fullName>
    </submittedName>
</protein>
<accession>A0A250WUN8</accession>
<dbReference type="GO" id="GO:0000127">
    <property type="term" value="C:transcription factor TFIIIC complex"/>
    <property type="evidence" value="ECO:0007669"/>
    <property type="project" value="TreeGrafter"/>
</dbReference>
<feature type="compositionally biased region" description="Basic residues" evidence="2">
    <location>
        <begin position="88"/>
        <end position="99"/>
    </location>
</feature>
<dbReference type="InterPro" id="IPR039340">
    <property type="entry name" value="Tfc4/TFIIIC-102/Sfc4"/>
</dbReference>
<dbReference type="AlphaFoldDB" id="A0A250WUN8"/>
<gene>
    <name evidence="3" type="ORF">CEUSTIGMA_g2003.t1</name>
</gene>
<dbReference type="STRING" id="1157962.A0A250WUN8"/>
<reference evidence="3 4" key="1">
    <citation type="submission" date="2017-08" db="EMBL/GenBank/DDBJ databases">
        <title>Acidophilic green algal genome provides insights into adaptation to an acidic environment.</title>
        <authorList>
            <person name="Hirooka S."/>
            <person name="Hirose Y."/>
            <person name="Kanesaki Y."/>
            <person name="Higuchi S."/>
            <person name="Fujiwara T."/>
            <person name="Onuma R."/>
            <person name="Era A."/>
            <person name="Ohbayashi R."/>
            <person name="Uzuka A."/>
            <person name="Nozaki H."/>
            <person name="Yoshikawa H."/>
            <person name="Miyagishima S.Y."/>
        </authorList>
    </citation>
    <scope>NUCLEOTIDE SEQUENCE [LARGE SCALE GENOMIC DNA]</scope>
    <source>
        <strain evidence="3 4">NIES-2499</strain>
    </source>
</reference>
<dbReference type="SUPFAM" id="SSF48452">
    <property type="entry name" value="TPR-like"/>
    <property type="match status" value="3"/>
</dbReference>
<dbReference type="Gene3D" id="1.25.40.10">
    <property type="entry name" value="Tetratricopeptide repeat domain"/>
    <property type="match status" value="3"/>
</dbReference>